<keyword evidence="4" id="KW-1185">Reference proteome</keyword>
<dbReference type="Pfam" id="PF18759">
    <property type="entry name" value="Plavaka"/>
    <property type="match status" value="1"/>
</dbReference>
<feature type="compositionally biased region" description="Polar residues" evidence="2">
    <location>
        <begin position="612"/>
        <end position="632"/>
    </location>
</feature>
<gene>
    <name evidence="3" type="ORF">M422DRAFT_267804</name>
</gene>
<feature type="region of interest" description="Disordered" evidence="2">
    <location>
        <begin position="1"/>
        <end position="39"/>
    </location>
</feature>
<feature type="region of interest" description="Disordered" evidence="2">
    <location>
        <begin position="1025"/>
        <end position="1069"/>
    </location>
</feature>
<name>A0A0C9UZR3_SPHS4</name>
<dbReference type="AlphaFoldDB" id="A0A0C9UZR3"/>
<feature type="coiled-coil region" evidence="1">
    <location>
        <begin position="715"/>
        <end position="742"/>
    </location>
</feature>
<evidence type="ECO:0000313" key="4">
    <source>
        <dbReference type="Proteomes" id="UP000054279"/>
    </source>
</evidence>
<evidence type="ECO:0000256" key="1">
    <source>
        <dbReference type="SAM" id="Coils"/>
    </source>
</evidence>
<dbReference type="EMBL" id="KN837257">
    <property type="protein sequence ID" value="KIJ30655.1"/>
    <property type="molecule type" value="Genomic_DNA"/>
</dbReference>
<sequence length="1069" mass="121847">MSPPPPPPVLGRGNRQKRRTIKLRDDYPPEGPALLPAPEEMQPAEDPELEMVPSTVTRRFLQLANNIRLILVQKFWTKSNTFGLSRLYYGNPSCISDEFTSTADMATAAVNSQPPKAVKDGMLDAIWPYPNISSWRLGSWFWGQGDTKSLTGFRDLVNNVLLAKDFKLKDIQNVAWDKINDLLAQISPNAPEGEGWVETSVDIEVPTGIKKKAGEQPQNNHRAAKFFSVPGLWHRSIPALISSVFSGDMAAESFHFNPFKQFWKTSQGWLERVRDELFNSDAWFSLNVLSKWIQCKPTAHAAHHVAYLPTLPDSIIEFICAHVGARTADSIKTNCRRELFHAALNILFDEKFLEAWKYGIVVDCLDGIKRRVFPRIFTWSADYPEKVLLASIRVLGACPCPRCLVKKDDIPRIGMKADRNTREKKPHIDTEDYRSKVESARNAIYHDGFVVNGNIVDGLLKAESLTATKNTFSKVLTSQGFNFFKMLAVDLLHEIELGVWKALFTHLIRMLHAVATKGENVVDELNGRYRLIPTFGLSTIRLFSSDVSQMKKLAARDLEDILQLHMHSERTLNLLDSLTTQLGNSLRYFTNTICPNFDTVETPSERDARVQAQEQRLASKSNSDSSQAPAQRNTAVLNGVPDAANVIPNLVNPPVPNGGGGRRPCKFNMKTYKMHSLGHYVPDIREFGTTDSYSMQIGKLEHHISKSRYRHRTNKNCFTHQLARLTQRAENLRRSAQKLKAYKIKVSEHQVGRGGTSTEMKEPFSADEMFHIAKDNRNPVYLGLWLRHFPNDPALKVHEGQGGVGEEKQFSDAERDALFFQYQRMFSHAILRINFTSYDLCRDQDFINPRTPEHFVMVASNEDSPEHHEKYPFWYAQVLGIFHAYIYLLVNGVSSKPVRNEFLWVRWFGRDPTWKSGFKHCHLDQVGFVPQEDPDAFGFLDPAAVLRGAHLIPAFAHGQTINLCAPSIAREDDGDWEYYYVNRFVDRDMLMCHLGVGIGHMSLAEKHEEDPYVFEGEEIVYQERGVEEELEDDRAELFASDEEEEMDMEDMEEHDSADELAVEEEQYKY</sequence>
<evidence type="ECO:0000256" key="2">
    <source>
        <dbReference type="SAM" id="MobiDB-lite"/>
    </source>
</evidence>
<organism evidence="3 4">
    <name type="scientific">Sphaerobolus stellatus (strain SS14)</name>
    <dbReference type="NCBI Taxonomy" id="990650"/>
    <lineage>
        <taxon>Eukaryota</taxon>
        <taxon>Fungi</taxon>
        <taxon>Dikarya</taxon>
        <taxon>Basidiomycota</taxon>
        <taxon>Agaricomycotina</taxon>
        <taxon>Agaricomycetes</taxon>
        <taxon>Phallomycetidae</taxon>
        <taxon>Geastrales</taxon>
        <taxon>Sphaerobolaceae</taxon>
        <taxon>Sphaerobolus</taxon>
    </lineage>
</organism>
<dbReference type="OrthoDB" id="2687259at2759"/>
<dbReference type="HOGENOM" id="CLU_002498_0_1_1"/>
<evidence type="ECO:0000313" key="3">
    <source>
        <dbReference type="EMBL" id="KIJ30655.1"/>
    </source>
</evidence>
<dbReference type="InterPro" id="IPR041078">
    <property type="entry name" value="Plavaka"/>
</dbReference>
<keyword evidence="1" id="KW-0175">Coiled coil</keyword>
<dbReference type="Proteomes" id="UP000054279">
    <property type="component" value="Unassembled WGS sequence"/>
</dbReference>
<accession>A0A0C9UZR3</accession>
<feature type="region of interest" description="Disordered" evidence="2">
    <location>
        <begin position="604"/>
        <end position="632"/>
    </location>
</feature>
<reference evidence="3 4" key="1">
    <citation type="submission" date="2014-06" db="EMBL/GenBank/DDBJ databases">
        <title>Evolutionary Origins and Diversification of the Mycorrhizal Mutualists.</title>
        <authorList>
            <consortium name="DOE Joint Genome Institute"/>
            <consortium name="Mycorrhizal Genomics Consortium"/>
            <person name="Kohler A."/>
            <person name="Kuo A."/>
            <person name="Nagy L.G."/>
            <person name="Floudas D."/>
            <person name="Copeland A."/>
            <person name="Barry K.W."/>
            <person name="Cichocki N."/>
            <person name="Veneault-Fourrey C."/>
            <person name="LaButti K."/>
            <person name="Lindquist E.A."/>
            <person name="Lipzen A."/>
            <person name="Lundell T."/>
            <person name="Morin E."/>
            <person name="Murat C."/>
            <person name="Riley R."/>
            <person name="Ohm R."/>
            <person name="Sun H."/>
            <person name="Tunlid A."/>
            <person name="Henrissat B."/>
            <person name="Grigoriev I.V."/>
            <person name="Hibbett D.S."/>
            <person name="Martin F."/>
        </authorList>
    </citation>
    <scope>NUCLEOTIDE SEQUENCE [LARGE SCALE GENOMIC DNA]</scope>
    <source>
        <strain evidence="3 4">SS14</strain>
    </source>
</reference>
<proteinExistence type="predicted"/>
<protein>
    <submittedName>
        <fullName evidence="3">Unplaced genomic scaffold SPHSTscaffold_182, whole genome shotgun sequence</fullName>
    </submittedName>
</protein>